<dbReference type="InterPro" id="IPR012312">
    <property type="entry name" value="Hemerythrin-like"/>
</dbReference>
<protein>
    <recommendedName>
        <fullName evidence="1">Hemerythrin-like domain-containing protein</fullName>
    </recommendedName>
</protein>
<dbReference type="EMBL" id="AFOC01000009">
    <property type="protein sequence ID" value="EGV52457.1"/>
    <property type="molecule type" value="Genomic_DNA"/>
</dbReference>
<gene>
    <name evidence="2" type="ORF">Rifp1Sym_ai00540</name>
</gene>
<evidence type="ECO:0000259" key="1">
    <source>
        <dbReference type="Pfam" id="PF01814"/>
    </source>
</evidence>
<sequence length="154" mass="17858">MEDVEVNMIDSIEGRHAEMLQIISDLRAMMTMQQLKILPTAKTAHQLICELSDKMKAHIADQDAGIYPDLLVHEDAKLKSMAWGFINGQKPMRSQFDAYHQKWLKECDFNFTEEFLSDTHELFKMIEERIERETKVLVPTLRSAGMYEQSIAAH</sequence>
<comment type="caution">
    <text evidence="2">The sequence shown here is derived from an EMBL/GenBank/DDBJ whole genome shotgun (WGS) entry which is preliminary data.</text>
</comment>
<feature type="domain" description="Hemerythrin-like" evidence="1">
    <location>
        <begin position="8"/>
        <end position="141"/>
    </location>
</feature>
<reference evidence="2" key="1">
    <citation type="journal article" date="2011" name="ISME J.">
        <title>The endosymbionts of the deep-sea tubeworms Riftia pachyptila and Tevnia jerichonana share an identical physiology as revealed by proteogenomic analyses.</title>
        <authorList>
            <person name="Gardebrecht A."/>
            <person name="Markert S."/>
            <person name="Felbeck H."/>
            <person name="Thuermer A."/>
            <person name="Albrecht D."/>
            <person name="Wollherr A."/>
            <person name="Kabisch J."/>
            <person name="Lehmann R."/>
            <person name="Daniel R."/>
            <person name="Liesegang H."/>
            <person name="Hecker M."/>
            <person name="Sievert S.M."/>
            <person name="Schweder T."/>
        </authorList>
    </citation>
    <scope>NUCLEOTIDE SEQUENCE [LARGE SCALE GENOMIC DNA]</scope>
</reference>
<dbReference type="AlphaFoldDB" id="G2DAE7"/>
<keyword evidence="3" id="KW-1185">Reference proteome</keyword>
<evidence type="ECO:0000313" key="3">
    <source>
        <dbReference type="Proteomes" id="UP000004491"/>
    </source>
</evidence>
<evidence type="ECO:0000313" key="2">
    <source>
        <dbReference type="EMBL" id="EGV52457.1"/>
    </source>
</evidence>
<dbReference type="Pfam" id="PF01814">
    <property type="entry name" value="Hemerythrin"/>
    <property type="match status" value="1"/>
</dbReference>
<organism evidence="2 3">
    <name type="scientific">endosymbiont of Riftia pachyptila</name>
    <name type="common">vent Ph05</name>
    <dbReference type="NCBI Taxonomy" id="1048808"/>
    <lineage>
        <taxon>Bacteria</taxon>
        <taxon>Pseudomonadati</taxon>
        <taxon>Pseudomonadota</taxon>
        <taxon>Gammaproteobacteria</taxon>
        <taxon>sulfur-oxidizing symbionts</taxon>
    </lineage>
</organism>
<name>G2DAE7_9GAMM</name>
<dbReference type="Proteomes" id="UP000004491">
    <property type="component" value="Unassembled WGS sequence"/>
</dbReference>
<accession>G2DAE7</accession>
<proteinExistence type="predicted"/>